<reference evidence="2" key="1">
    <citation type="submission" date="2021-02" db="EMBL/GenBank/DDBJ databases">
        <authorList>
            <person name="Nowell W R."/>
        </authorList>
    </citation>
    <scope>NUCLEOTIDE SEQUENCE</scope>
</reference>
<dbReference type="GO" id="GO:0005634">
    <property type="term" value="C:nucleus"/>
    <property type="evidence" value="ECO:0007669"/>
    <property type="project" value="TreeGrafter"/>
</dbReference>
<dbReference type="EMBL" id="CAJNON010000110">
    <property type="protein sequence ID" value="CAF0979304.1"/>
    <property type="molecule type" value="Genomic_DNA"/>
</dbReference>
<dbReference type="OrthoDB" id="9993346at2759"/>
<dbReference type="PANTHER" id="PTHR32170">
    <property type="entry name" value="PROTEASOME ACTIVATOR COMPLEX SUBUNIT 4"/>
    <property type="match status" value="1"/>
</dbReference>
<dbReference type="AlphaFoldDB" id="A0A814F7F6"/>
<comment type="caution">
    <text evidence="2">The sequence shown here is derived from an EMBL/GenBank/DDBJ whole genome shotgun (WGS) entry which is preliminary data.</text>
</comment>
<dbReference type="Proteomes" id="UP000663891">
    <property type="component" value="Unassembled WGS sequence"/>
</dbReference>
<dbReference type="GO" id="GO:0016504">
    <property type="term" value="F:peptidase activator activity"/>
    <property type="evidence" value="ECO:0007669"/>
    <property type="project" value="InterPro"/>
</dbReference>
<dbReference type="GO" id="GO:0070628">
    <property type="term" value="F:proteasome binding"/>
    <property type="evidence" value="ECO:0007669"/>
    <property type="project" value="InterPro"/>
</dbReference>
<dbReference type="InterPro" id="IPR032430">
    <property type="entry name" value="Blm10_mid"/>
</dbReference>
<evidence type="ECO:0000259" key="1">
    <source>
        <dbReference type="Pfam" id="PF16507"/>
    </source>
</evidence>
<dbReference type="InterPro" id="IPR013320">
    <property type="entry name" value="ConA-like_dom_sf"/>
</dbReference>
<dbReference type="PANTHER" id="PTHR32170:SF3">
    <property type="entry name" value="PROTEASOME ACTIVATOR COMPLEX SUBUNIT 4"/>
    <property type="match status" value="1"/>
</dbReference>
<proteinExistence type="predicted"/>
<dbReference type="SUPFAM" id="SSF49899">
    <property type="entry name" value="Concanavalin A-like lectins/glucanases"/>
    <property type="match status" value="1"/>
</dbReference>
<dbReference type="InterPro" id="IPR035309">
    <property type="entry name" value="PSME4"/>
</dbReference>
<organism evidence="2 3">
    <name type="scientific">Adineta steineri</name>
    <dbReference type="NCBI Taxonomy" id="433720"/>
    <lineage>
        <taxon>Eukaryota</taxon>
        <taxon>Metazoa</taxon>
        <taxon>Spiralia</taxon>
        <taxon>Gnathifera</taxon>
        <taxon>Rotifera</taxon>
        <taxon>Eurotatoria</taxon>
        <taxon>Bdelloidea</taxon>
        <taxon>Adinetida</taxon>
        <taxon>Adinetidae</taxon>
        <taxon>Adineta</taxon>
    </lineage>
</organism>
<dbReference type="GO" id="GO:0005829">
    <property type="term" value="C:cytosol"/>
    <property type="evidence" value="ECO:0007669"/>
    <property type="project" value="TreeGrafter"/>
</dbReference>
<protein>
    <recommendedName>
        <fullName evidence="1">Proteasome activator Blm10 middle HEAT repeats region domain-containing protein</fullName>
    </recommendedName>
</protein>
<accession>A0A814F7F6</accession>
<dbReference type="Pfam" id="PF16507">
    <property type="entry name" value="HEAT_PSME4_mid"/>
    <property type="match status" value="1"/>
</dbReference>
<evidence type="ECO:0000313" key="2">
    <source>
        <dbReference type="EMBL" id="CAF0979304.1"/>
    </source>
</evidence>
<gene>
    <name evidence="2" type="ORF">VCS650_LOCUS13576</name>
</gene>
<feature type="domain" description="Proteasome activator Blm10 middle HEAT repeats region" evidence="1">
    <location>
        <begin position="45"/>
        <end position="354"/>
    </location>
</feature>
<dbReference type="GO" id="GO:0010499">
    <property type="term" value="P:proteasomal ubiquitin-independent protein catabolic process"/>
    <property type="evidence" value="ECO:0007669"/>
    <property type="project" value="TreeGrafter"/>
</dbReference>
<sequence length="563" mass="64524">MSEGGENNLNEISKQNIIAEFVNVASDEAYAVKVNNACEERQTRSIWFFVPPESHRLTEQDITDFVNCIKEYAFMSIFNKDYSEKAAEVCQFLSILRPELIVPSIVDKLFTSIDDIVEAHRFTSLMFCVTRISRQLVRQTHSYSHGQTYVVPLLLSVLPGIDFNDIDKTSVTIDFLDTILMLITCVDCSSALQIRNDLTEIEREVCLSTAMFEDFVTRFLDEVFEIIDSLSTDYMDAPNINEHPTEYDIFQKKLISIITSIVQQCSSNIFRIVREKIVSFVTGSVFTSKVRPLVVGLVRAIVKCHPEDTLKYLLPQTCQNIEKFFDKTERNIVNDHKGDQELTWNLCLFAELVQARVQGVNTQYLVPVHLQGSGGVVLYDIRRCMAVLPVLTCSFYNRDYSISMWLHLDSNFDAVSFSMKLNGFLLELTLSKQNCQLFSSYAGVFEAETQTDIPNSCWFHITLTYSSNFQLYINGIHHTFVYIKRSLSENELLTYTFYGMHNGYICLVNSNKDKFLSVSRCADIQILPCALSVFEIRSIINQNTCMKQLTMGQYLINRWNGAH</sequence>
<evidence type="ECO:0000313" key="3">
    <source>
        <dbReference type="Proteomes" id="UP000663891"/>
    </source>
</evidence>
<name>A0A814F7F6_9BILA</name>
<dbReference type="Gene3D" id="2.60.120.200">
    <property type="match status" value="1"/>
</dbReference>